<dbReference type="AlphaFoldDB" id="A0A840Y1W8"/>
<keyword evidence="3" id="KW-0813">Transport</keyword>
<dbReference type="PANTHER" id="PTHR30269">
    <property type="entry name" value="TRANSMEMBRANE PROTEIN YFCA"/>
    <property type="match status" value="1"/>
</dbReference>
<keyword evidence="4 8" id="KW-1003">Cell membrane</keyword>
<dbReference type="InterPro" id="IPR052017">
    <property type="entry name" value="TSUP"/>
</dbReference>
<comment type="caution">
    <text evidence="9">The sequence shown here is derived from an EMBL/GenBank/DDBJ whole genome shotgun (WGS) entry which is preliminary data.</text>
</comment>
<feature type="transmembrane region" description="Helical" evidence="8">
    <location>
        <begin position="7"/>
        <end position="28"/>
    </location>
</feature>
<feature type="transmembrane region" description="Helical" evidence="8">
    <location>
        <begin position="231"/>
        <end position="248"/>
    </location>
</feature>
<dbReference type="Pfam" id="PF01925">
    <property type="entry name" value="TauE"/>
    <property type="match status" value="1"/>
</dbReference>
<keyword evidence="5 8" id="KW-0812">Transmembrane</keyword>
<sequence length="253" mass="26960">MALITDPWFYALAVPAVLLTGISKGGFASGAGNLLVPLMALSVPAPVAAGIALPLLCAMDVSGLKAWWGKWDKREMRVLIPGALVGILAGALAFRFMSDRAILGMVGITTLLFLARTLWLSRHREAPPPAPHDPLKGGICAAASGFTSTIAHAGSPPLAIYLYPRRLERQAMAATTVVFFGIVNYVKIVPYFFLGNLSAGNLATSAVLLPLAPVGVYLGIWMQRHVSDAQFYRLLYALLLVTGVKLTWDGVFG</sequence>
<evidence type="ECO:0000256" key="1">
    <source>
        <dbReference type="ARBA" id="ARBA00004651"/>
    </source>
</evidence>
<organism evidence="9 10">
    <name type="scientific">Neoroseomonas alkaliterrae</name>
    <dbReference type="NCBI Taxonomy" id="1452450"/>
    <lineage>
        <taxon>Bacteria</taxon>
        <taxon>Pseudomonadati</taxon>
        <taxon>Pseudomonadota</taxon>
        <taxon>Alphaproteobacteria</taxon>
        <taxon>Acetobacterales</taxon>
        <taxon>Acetobacteraceae</taxon>
        <taxon>Neoroseomonas</taxon>
    </lineage>
</organism>
<reference evidence="9 10" key="1">
    <citation type="submission" date="2020-08" db="EMBL/GenBank/DDBJ databases">
        <title>Genomic Encyclopedia of Type Strains, Phase IV (KMG-IV): sequencing the most valuable type-strain genomes for metagenomic binning, comparative biology and taxonomic classification.</title>
        <authorList>
            <person name="Goeker M."/>
        </authorList>
    </citation>
    <scope>NUCLEOTIDE SEQUENCE [LARGE SCALE GENOMIC DNA]</scope>
    <source>
        <strain evidence="9 10">DSM 25895</strain>
    </source>
</reference>
<feature type="transmembrane region" description="Helical" evidence="8">
    <location>
        <begin position="34"/>
        <end position="57"/>
    </location>
</feature>
<evidence type="ECO:0000256" key="7">
    <source>
        <dbReference type="ARBA" id="ARBA00023136"/>
    </source>
</evidence>
<feature type="transmembrane region" description="Helical" evidence="8">
    <location>
        <begin position="171"/>
        <end position="193"/>
    </location>
</feature>
<dbReference type="Proteomes" id="UP000562254">
    <property type="component" value="Unassembled WGS sequence"/>
</dbReference>
<evidence type="ECO:0000256" key="2">
    <source>
        <dbReference type="ARBA" id="ARBA00009142"/>
    </source>
</evidence>
<dbReference type="PANTHER" id="PTHR30269:SF37">
    <property type="entry name" value="MEMBRANE TRANSPORTER PROTEIN"/>
    <property type="match status" value="1"/>
</dbReference>
<proteinExistence type="inferred from homology"/>
<comment type="subcellular location">
    <subcellularLocation>
        <location evidence="1 8">Cell membrane</location>
        <topology evidence="1 8">Multi-pass membrane protein</topology>
    </subcellularLocation>
</comment>
<feature type="transmembrane region" description="Helical" evidence="8">
    <location>
        <begin position="102"/>
        <end position="119"/>
    </location>
</feature>
<comment type="similarity">
    <text evidence="2 8">Belongs to the 4-toluene sulfonate uptake permease (TSUP) (TC 2.A.102) family.</text>
</comment>
<feature type="transmembrane region" description="Helical" evidence="8">
    <location>
        <begin position="78"/>
        <end position="96"/>
    </location>
</feature>
<keyword evidence="10" id="KW-1185">Reference proteome</keyword>
<evidence type="ECO:0000256" key="4">
    <source>
        <dbReference type="ARBA" id="ARBA00022475"/>
    </source>
</evidence>
<evidence type="ECO:0000256" key="6">
    <source>
        <dbReference type="ARBA" id="ARBA00022989"/>
    </source>
</evidence>
<evidence type="ECO:0000313" key="10">
    <source>
        <dbReference type="Proteomes" id="UP000562254"/>
    </source>
</evidence>
<protein>
    <recommendedName>
        <fullName evidence="8">Probable membrane transporter protein</fullName>
    </recommendedName>
</protein>
<evidence type="ECO:0000256" key="5">
    <source>
        <dbReference type="ARBA" id="ARBA00022692"/>
    </source>
</evidence>
<evidence type="ECO:0000256" key="3">
    <source>
        <dbReference type="ARBA" id="ARBA00022448"/>
    </source>
</evidence>
<keyword evidence="7 8" id="KW-0472">Membrane</keyword>
<evidence type="ECO:0000313" key="9">
    <source>
        <dbReference type="EMBL" id="MBB5688632.1"/>
    </source>
</evidence>
<name>A0A840Y1W8_9PROT</name>
<accession>A0A840Y1W8</accession>
<dbReference type="GO" id="GO:0005886">
    <property type="term" value="C:plasma membrane"/>
    <property type="evidence" value="ECO:0007669"/>
    <property type="project" value="UniProtKB-SubCell"/>
</dbReference>
<dbReference type="EMBL" id="JACIJE010000002">
    <property type="protein sequence ID" value="MBB5688632.1"/>
    <property type="molecule type" value="Genomic_DNA"/>
</dbReference>
<gene>
    <name evidence="9" type="ORF">FHS88_000748</name>
</gene>
<keyword evidence="6 8" id="KW-1133">Transmembrane helix</keyword>
<feature type="transmembrane region" description="Helical" evidence="8">
    <location>
        <begin position="199"/>
        <end position="219"/>
    </location>
</feature>
<evidence type="ECO:0000256" key="8">
    <source>
        <dbReference type="RuleBase" id="RU363041"/>
    </source>
</evidence>
<dbReference type="InterPro" id="IPR002781">
    <property type="entry name" value="TM_pro_TauE-like"/>
</dbReference>
<dbReference type="RefSeq" id="WP_184481469.1">
    <property type="nucleotide sequence ID" value="NZ_JAAEDJ010000024.1"/>
</dbReference>